<feature type="region of interest" description="Disordered" evidence="11">
    <location>
        <begin position="411"/>
        <end position="438"/>
    </location>
</feature>
<dbReference type="EMBL" id="JAEAOA010001291">
    <property type="protein sequence ID" value="KAK3596523.1"/>
    <property type="molecule type" value="Genomic_DNA"/>
</dbReference>
<comment type="subcellular location">
    <subcellularLocation>
        <location evidence="1">Cytoplasm</location>
    </subcellularLocation>
    <subcellularLocation>
        <location evidence="2">Nucleus</location>
        <location evidence="2">Nucleolus</location>
    </subcellularLocation>
</comment>
<dbReference type="CDD" id="cd11368">
    <property type="entry name" value="RNase_PH_RRP45"/>
    <property type="match status" value="1"/>
</dbReference>
<dbReference type="InterPro" id="IPR015847">
    <property type="entry name" value="ExoRNase_PH_dom2"/>
</dbReference>
<dbReference type="PANTHER" id="PTHR11097">
    <property type="entry name" value="EXOSOME COMPLEX EXONUCLEASE RIBOSOMAL RNA PROCESSING PROTEIN"/>
    <property type="match status" value="1"/>
</dbReference>
<keyword evidence="15" id="KW-1185">Reference proteome</keyword>
<dbReference type="Gene3D" id="3.30.230.70">
    <property type="entry name" value="GHMP Kinase, N-terminal domain"/>
    <property type="match status" value="1"/>
</dbReference>
<dbReference type="SUPFAM" id="SSF54211">
    <property type="entry name" value="Ribosomal protein S5 domain 2-like"/>
    <property type="match status" value="1"/>
</dbReference>
<reference evidence="14" key="3">
    <citation type="submission" date="2023-05" db="EMBL/GenBank/DDBJ databases">
        <authorList>
            <person name="Smith C.H."/>
        </authorList>
    </citation>
    <scope>NUCLEOTIDE SEQUENCE</scope>
    <source>
        <strain evidence="14">CHS0354</strain>
        <tissue evidence="14">Mantle</tissue>
    </source>
</reference>
<keyword evidence="8" id="KW-0694">RNA-binding</keyword>
<sequence>MRETPLTNCEKDFVKKSVAENRRIDGRQPYDTRKAKITFGVDRGSCQVQLGQTRVFAQVSCEVAEPKPSRPSDGILFVNLELSPMACPSFEAGRLSDYGVELNRLLERCLKESRCLDTESLCITTGEKVWSIRVDVHVLNHDGNIIDAASIAAISVLAHFRRPDVTVSGTEITIHPIEERDPVPLSVHHMPLCVTFAFFEQGKYLVVDPTDLEEKVMDGKMVIGMNKHREICTLQITGDIQLEKDQVLRCSNIAVVKVTEMTELIHKALDNDRQVRASGGKFGFAESISIEKVTSNQMKGSEINMEDAEEQASALVLSDQDSETPSDTIEDEETVVHVLNKGVGSIGQGGASQWTIDEEEAEKMQTEVKFKMTRTKSAHKNLPTATDGDLGDNSEEEETIVLGQDMKIISQQERQNSQKMQTKTGDVKMKKGKKYMKK</sequence>
<feature type="domain" description="Exoribonuclease phosphorolytic" evidence="12">
    <location>
        <begin position="33"/>
        <end position="163"/>
    </location>
</feature>
<dbReference type="InterPro" id="IPR020568">
    <property type="entry name" value="Ribosomal_Su5_D2-typ_SF"/>
</dbReference>
<dbReference type="GO" id="GO:0000467">
    <property type="term" value="P:exonucleolytic trimming to generate mature 3'-end of 5.8S rRNA from tricistronic rRNA transcript (SSU-rRNA, 5.8S rRNA, LSU-rRNA)"/>
    <property type="evidence" value="ECO:0007669"/>
    <property type="project" value="TreeGrafter"/>
</dbReference>
<dbReference type="GO" id="GO:0016075">
    <property type="term" value="P:rRNA catabolic process"/>
    <property type="evidence" value="ECO:0007669"/>
    <property type="project" value="TreeGrafter"/>
</dbReference>
<dbReference type="Pfam" id="PF01138">
    <property type="entry name" value="RNase_PH"/>
    <property type="match status" value="1"/>
</dbReference>
<dbReference type="InterPro" id="IPR050590">
    <property type="entry name" value="Exosome_comp_Rrp42_subfam"/>
</dbReference>
<evidence type="ECO:0000259" key="13">
    <source>
        <dbReference type="Pfam" id="PF03725"/>
    </source>
</evidence>
<dbReference type="InterPro" id="IPR027408">
    <property type="entry name" value="PNPase/RNase_PH_dom_sf"/>
</dbReference>
<evidence type="ECO:0000313" key="14">
    <source>
        <dbReference type="EMBL" id="KAK3596523.1"/>
    </source>
</evidence>
<keyword evidence="5" id="KW-0963">Cytoplasm</keyword>
<evidence type="ECO:0000313" key="15">
    <source>
        <dbReference type="Proteomes" id="UP001195483"/>
    </source>
</evidence>
<dbReference type="SUPFAM" id="SSF55666">
    <property type="entry name" value="Ribonuclease PH domain 2-like"/>
    <property type="match status" value="1"/>
</dbReference>
<dbReference type="InterPro" id="IPR001247">
    <property type="entry name" value="ExoRNase_PH_dom1"/>
</dbReference>
<evidence type="ECO:0000256" key="2">
    <source>
        <dbReference type="ARBA" id="ARBA00004604"/>
    </source>
</evidence>
<dbReference type="PANTHER" id="PTHR11097:SF14">
    <property type="entry name" value="EXOSOME COMPLEX COMPONENT RRP45"/>
    <property type="match status" value="1"/>
</dbReference>
<reference evidence="14" key="1">
    <citation type="journal article" date="2021" name="Genome Biol. Evol.">
        <title>A High-Quality Reference Genome for a Parasitic Bivalve with Doubly Uniparental Inheritance (Bivalvia: Unionida).</title>
        <authorList>
            <person name="Smith C.H."/>
        </authorList>
    </citation>
    <scope>NUCLEOTIDE SEQUENCE</scope>
    <source>
        <strain evidence="14">CHS0354</strain>
    </source>
</reference>
<dbReference type="AlphaFoldDB" id="A0AAE0SR92"/>
<accession>A0AAE0SR92</accession>
<evidence type="ECO:0000256" key="9">
    <source>
        <dbReference type="ARBA" id="ARBA00023242"/>
    </source>
</evidence>
<name>A0AAE0SR92_9BIVA</name>
<dbReference type="GO" id="GO:0000176">
    <property type="term" value="C:nuclear exosome (RNase complex)"/>
    <property type="evidence" value="ECO:0007669"/>
    <property type="project" value="TreeGrafter"/>
</dbReference>
<dbReference type="GO" id="GO:0071028">
    <property type="term" value="P:nuclear mRNA surveillance"/>
    <property type="evidence" value="ECO:0007669"/>
    <property type="project" value="TreeGrafter"/>
</dbReference>
<feature type="compositionally biased region" description="Polar residues" evidence="11">
    <location>
        <begin position="411"/>
        <end position="421"/>
    </location>
</feature>
<comment type="caution">
    <text evidence="14">The sequence shown here is derived from an EMBL/GenBank/DDBJ whole genome shotgun (WGS) entry which is preliminary data.</text>
</comment>
<comment type="similarity">
    <text evidence="3">Belongs to the RNase PH family.</text>
</comment>
<evidence type="ECO:0000256" key="3">
    <source>
        <dbReference type="ARBA" id="ARBA00006678"/>
    </source>
</evidence>
<dbReference type="GO" id="GO:0071035">
    <property type="term" value="P:nuclear polyadenylation-dependent rRNA catabolic process"/>
    <property type="evidence" value="ECO:0007669"/>
    <property type="project" value="TreeGrafter"/>
</dbReference>
<feature type="domain" description="Exoribonuclease phosphorolytic" evidence="13">
    <location>
        <begin position="189"/>
        <end position="255"/>
    </location>
</feature>
<dbReference type="GO" id="GO:0034476">
    <property type="term" value="P:U5 snRNA 3'-end processing"/>
    <property type="evidence" value="ECO:0007669"/>
    <property type="project" value="TreeGrafter"/>
</dbReference>
<dbReference type="InterPro" id="IPR036345">
    <property type="entry name" value="ExoRNase_PH_dom2_sf"/>
</dbReference>
<dbReference type="InterPro" id="IPR033100">
    <property type="entry name" value="Rrp45"/>
</dbReference>
<reference evidence="14" key="2">
    <citation type="journal article" date="2021" name="Genome Biol. Evol.">
        <title>Developing a high-quality reference genome for a parasitic bivalve with doubly uniparental inheritance (Bivalvia: Unionida).</title>
        <authorList>
            <person name="Smith C.H."/>
        </authorList>
    </citation>
    <scope>NUCLEOTIDE SEQUENCE</scope>
    <source>
        <strain evidence="14">CHS0354</strain>
        <tissue evidence="14">Mantle</tissue>
    </source>
</reference>
<dbReference type="GO" id="GO:0034473">
    <property type="term" value="P:U1 snRNA 3'-end processing"/>
    <property type="evidence" value="ECO:0007669"/>
    <property type="project" value="TreeGrafter"/>
</dbReference>
<protein>
    <recommendedName>
        <fullName evidence="4">Exosome complex component RRP45</fullName>
    </recommendedName>
    <alternativeName>
        <fullName evidence="10">Exosome component 9</fullName>
    </alternativeName>
</protein>
<gene>
    <name evidence="14" type="ORF">CHS0354_021026</name>
</gene>
<dbReference type="FunFam" id="3.30.230.70:FF:000005">
    <property type="entry name" value="Exosome complex component RRP45"/>
    <property type="match status" value="1"/>
</dbReference>
<evidence type="ECO:0000256" key="1">
    <source>
        <dbReference type="ARBA" id="ARBA00004496"/>
    </source>
</evidence>
<dbReference type="GO" id="GO:0034475">
    <property type="term" value="P:U4 snRNA 3'-end processing"/>
    <property type="evidence" value="ECO:0007669"/>
    <property type="project" value="TreeGrafter"/>
</dbReference>
<organism evidence="14 15">
    <name type="scientific">Potamilus streckersoni</name>
    <dbReference type="NCBI Taxonomy" id="2493646"/>
    <lineage>
        <taxon>Eukaryota</taxon>
        <taxon>Metazoa</taxon>
        <taxon>Spiralia</taxon>
        <taxon>Lophotrochozoa</taxon>
        <taxon>Mollusca</taxon>
        <taxon>Bivalvia</taxon>
        <taxon>Autobranchia</taxon>
        <taxon>Heteroconchia</taxon>
        <taxon>Palaeoheterodonta</taxon>
        <taxon>Unionida</taxon>
        <taxon>Unionoidea</taxon>
        <taxon>Unionidae</taxon>
        <taxon>Ambleminae</taxon>
        <taxon>Lampsilini</taxon>
        <taxon>Potamilus</taxon>
    </lineage>
</organism>
<dbReference type="GO" id="GO:0005730">
    <property type="term" value="C:nucleolus"/>
    <property type="evidence" value="ECO:0007669"/>
    <property type="project" value="UniProtKB-SubCell"/>
</dbReference>
<evidence type="ECO:0000256" key="6">
    <source>
        <dbReference type="ARBA" id="ARBA00022552"/>
    </source>
</evidence>
<evidence type="ECO:0000256" key="7">
    <source>
        <dbReference type="ARBA" id="ARBA00022835"/>
    </source>
</evidence>
<evidence type="ECO:0000256" key="8">
    <source>
        <dbReference type="ARBA" id="ARBA00022884"/>
    </source>
</evidence>
<dbReference type="GO" id="GO:0035925">
    <property type="term" value="F:mRNA 3'-UTR AU-rich region binding"/>
    <property type="evidence" value="ECO:0007669"/>
    <property type="project" value="TreeGrafter"/>
</dbReference>
<keyword evidence="6" id="KW-0698">rRNA processing</keyword>
<keyword evidence="9" id="KW-0539">Nucleus</keyword>
<dbReference type="GO" id="GO:0000177">
    <property type="term" value="C:cytoplasmic exosome (RNase complex)"/>
    <property type="evidence" value="ECO:0007669"/>
    <property type="project" value="TreeGrafter"/>
</dbReference>
<evidence type="ECO:0000256" key="5">
    <source>
        <dbReference type="ARBA" id="ARBA00022490"/>
    </source>
</evidence>
<evidence type="ECO:0000256" key="10">
    <source>
        <dbReference type="ARBA" id="ARBA00032660"/>
    </source>
</evidence>
<dbReference type="Proteomes" id="UP001195483">
    <property type="component" value="Unassembled WGS sequence"/>
</dbReference>
<evidence type="ECO:0000256" key="11">
    <source>
        <dbReference type="SAM" id="MobiDB-lite"/>
    </source>
</evidence>
<evidence type="ECO:0000256" key="4">
    <source>
        <dbReference type="ARBA" id="ARBA00019572"/>
    </source>
</evidence>
<dbReference type="Pfam" id="PF03725">
    <property type="entry name" value="RNase_PH_C"/>
    <property type="match status" value="1"/>
</dbReference>
<evidence type="ECO:0000259" key="12">
    <source>
        <dbReference type="Pfam" id="PF01138"/>
    </source>
</evidence>
<dbReference type="GO" id="GO:0071038">
    <property type="term" value="P:TRAMP-dependent tRNA surveillance pathway"/>
    <property type="evidence" value="ECO:0007669"/>
    <property type="project" value="TreeGrafter"/>
</dbReference>
<proteinExistence type="inferred from homology"/>
<keyword evidence="7" id="KW-0271">Exosome</keyword>